<dbReference type="PANTHER" id="PTHR24567">
    <property type="entry name" value="CRP FAMILY TRANSCRIPTIONAL REGULATORY PROTEIN"/>
    <property type="match status" value="1"/>
</dbReference>
<dbReference type="SUPFAM" id="SSF46785">
    <property type="entry name" value="Winged helix' DNA-binding domain"/>
    <property type="match status" value="1"/>
</dbReference>
<dbReference type="GO" id="GO:0003677">
    <property type="term" value="F:DNA binding"/>
    <property type="evidence" value="ECO:0007669"/>
    <property type="project" value="UniProtKB-KW"/>
</dbReference>
<dbReference type="PROSITE" id="PS50042">
    <property type="entry name" value="CNMP_BINDING_3"/>
    <property type="match status" value="1"/>
</dbReference>
<evidence type="ECO:0000313" key="5">
    <source>
        <dbReference type="EMBL" id="KSV58057.1"/>
    </source>
</evidence>
<dbReference type="InterPro" id="IPR036390">
    <property type="entry name" value="WH_DNA-bd_sf"/>
</dbReference>
<dbReference type="STRING" id="290052.ASU35_03200"/>
<dbReference type="InterPro" id="IPR018490">
    <property type="entry name" value="cNMP-bd_dom_sf"/>
</dbReference>
<dbReference type="Gene3D" id="2.60.120.10">
    <property type="entry name" value="Jelly Rolls"/>
    <property type="match status" value="1"/>
</dbReference>
<keyword evidence="6" id="KW-1185">Reference proteome</keyword>
<evidence type="ECO:0000259" key="4">
    <source>
        <dbReference type="PROSITE" id="PS50042"/>
    </source>
</evidence>
<evidence type="ECO:0000256" key="2">
    <source>
        <dbReference type="ARBA" id="ARBA00023125"/>
    </source>
</evidence>
<evidence type="ECO:0000256" key="3">
    <source>
        <dbReference type="ARBA" id="ARBA00023163"/>
    </source>
</evidence>
<organism evidence="5 6">
    <name type="scientific">Acetivibrio ethanolgignens</name>
    <dbReference type="NCBI Taxonomy" id="290052"/>
    <lineage>
        <taxon>Bacteria</taxon>
        <taxon>Bacillati</taxon>
        <taxon>Bacillota</taxon>
        <taxon>Clostridia</taxon>
        <taxon>Eubacteriales</taxon>
        <taxon>Oscillospiraceae</taxon>
        <taxon>Acetivibrio</taxon>
    </lineage>
</organism>
<dbReference type="Proteomes" id="UP000054874">
    <property type="component" value="Unassembled WGS sequence"/>
</dbReference>
<dbReference type="GO" id="GO:0003700">
    <property type="term" value="F:DNA-binding transcription factor activity"/>
    <property type="evidence" value="ECO:0007669"/>
    <property type="project" value="TreeGrafter"/>
</dbReference>
<dbReference type="Pfam" id="PF00027">
    <property type="entry name" value="cNMP_binding"/>
    <property type="match status" value="1"/>
</dbReference>
<dbReference type="OrthoDB" id="9774616at2"/>
<dbReference type="EMBL" id="LNAM01000186">
    <property type="protein sequence ID" value="KSV58057.1"/>
    <property type="molecule type" value="Genomic_DNA"/>
</dbReference>
<reference evidence="5 6" key="1">
    <citation type="submission" date="2015-11" db="EMBL/GenBank/DDBJ databases">
        <title>Butyribacter intestini gen. nov., sp. nov., a butyric acid-producing bacterium of the family Lachnospiraceae isolated from the human faeces.</title>
        <authorList>
            <person name="Zou Y."/>
            <person name="Xue W."/>
            <person name="Luo G."/>
            <person name="Lv M."/>
        </authorList>
    </citation>
    <scope>NUCLEOTIDE SEQUENCE [LARGE SCALE GENOMIC DNA]</scope>
    <source>
        <strain evidence="5 6">ACET-33324</strain>
    </source>
</reference>
<keyword evidence="3" id="KW-0804">Transcription</keyword>
<evidence type="ECO:0000313" key="6">
    <source>
        <dbReference type="Proteomes" id="UP000054874"/>
    </source>
</evidence>
<name>A0A0V8QDC6_9FIRM</name>
<comment type="caution">
    <text evidence="5">The sequence shown here is derived from an EMBL/GenBank/DDBJ whole genome shotgun (WGS) entry which is preliminary data.</text>
</comment>
<dbReference type="GO" id="GO:0005829">
    <property type="term" value="C:cytosol"/>
    <property type="evidence" value="ECO:0007669"/>
    <property type="project" value="TreeGrafter"/>
</dbReference>
<keyword evidence="2" id="KW-0238">DNA-binding</keyword>
<dbReference type="AlphaFoldDB" id="A0A0V8QDC6"/>
<dbReference type="PANTHER" id="PTHR24567:SF58">
    <property type="entry name" value="CYCLIC AMP-BINDING REGULATORY PROTEIN"/>
    <property type="match status" value="1"/>
</dbReference>
<evidence type="ECO:0000256" key="1">
    <source>
        <dbReference type="ARBA" id="ARBA00023015"/>
    </source>
</evidence>
<protein>
    <submittedName>
        <fullName evidence="5">Cyclic nucleotide-binding protein</fullName>
    </submittedName>
</protein>
<gene>
    <name evidence="5" type="ORF">ASU35_03200</name>
</gene>
<dbReference type="SUPFAM" id="SSF51206">
    <property type="entry name" value="cAMP-binding domain-like"/>
    <property type="match status" value="1"/>
</dbReference>
<dbReference type="InterPro" id="IPR050397">
    <property type="entry name" value="Env_Response_Regulators"/>
</dbReference>
<sequence>MTKRMEDYIPELNKMPLFSGIKEDDIVNVLSCLGAFRKEYKKREYIILCDDDVHSVGVILHGKVQMLREDMWGNKSILTSMITGELFGETFACGSLLRSTVSFLAVEETRVLFLPFEKMMKSCTMSCIFHHRLIENMVTLIADKNVQLMEKIDIISKNSLREKILAYLLFQEEHQQSPYIESPLGRVQLAEYLHADRSALTRELNLMKKDGLIDFEKNSFRITGKLDRPSTCGK</sequence>
<dbReference type="InterPro" id="IPR014710">
    <property type="entry name" value="RmlC-like_jellyroll"/>
</dbReference>
<dbReference type="InterPro" id="IPR000595">
    <property type="entry name" value="cNMP-bd_dom"/>
</dbReference>
<proteinExistence type="predicted"/>
<dbReference type="InterPro" id="IPR012318">
    <property type="entry name" value="HTH_CRP"/>
</dbReference>
<dbReference type="CDD" id="cd00038">
    <property type="entry name" value="CAP_ED"/>
    <property type="match status" value="1"/>
</dbReference>
<keyword evidence="1" id="KW-0805">Transcription regulation</keyword>
<accession>A0A0V8QDC6</accession>
<dbReference type="RefSeq" id="WP_058353650.1">
    <property type="nucleotide sequence ID" value="NZ_CABMMD010000186.1"/>
</dbReference>
<feature type="domain" description="Cyclic nucleotide-binding" evidence="4">
    <location>
        <begin position="17"/>
        <end position="89"/>
    </location>
</feature>
<dbReference type="Pfam" id="PF13545">
    <property type="entry name" value="HTH_Crp_2"/>
    <property type="match status" value="1"/>
</dbReference>